<dbReference type="Pfam" id="PF01738">
    <property type="entry name" value="DLH"/>
    <property type="match status" value="1"/>
</dbReference>
<dbReference type="EMBL" id="CAXLJL010000312">
    <property type="protein sequence ID" value="CAL5136406.1"/>
    <property type="molecule type" value="Genomic_DNA"/>
</dbReference>
<accession>A0AAV2TK18</accession>
<dbReference type="PANTHER" id="PTHR47668:SF1">
    <property type="entry name" value="DIENELACTONE HYDROLASE DOMAIN-CONTAINING PROTEIN-RELATED"/>
    <property type="match status" value="1"/>
</dbReference>
<dbReference type="PANTHER" id="PTHR47668">
    <property type="entry name" value="DIENELACTONE HYDROLASE FAMILY PROTEIN (AFU_ORTHOLOGUE AFUA_6G01940)"/>
    <property type="match status" value="1"/>
</dbReference>
<feature type="domain" description="Dienelactone hydrolase" evidence="1">
    <location>
        <begin position="43"/>
        <end position="268"/>
    </location>
</feature>
<comment type="caution">
    <text evidence="2">The sequence shown here is derived from an EMBL/GenBank/DDBJ whole genome shotgun (WGS) entry which is preliminary data.</text>
</comment>
<proteinExistence type="predicted"/>
<dbReference type="PROSITE" id="PS51257">
    <property type="entry name" value="PROKAR_LIPOPROTEIN"/>
    <property type="match status" value="1"/>
</dbReference>
<organism evidence="2 3">
    <name type="scientific">Calicophoron daubneyi</name>
    <name type="common">Rumen fluke</name>
    <name type="synonym">Paramphistomum daubneyi</name>
    <dbReference type="NCBI Taxonomy" id="300641"/>
    <lineage>
        <taxon>Eukaryota</taxon>
        <taxon>Metazoa</taxon>
        <taxon>Spiralia</taxon>
        <taxon>Lophotrochozoa</taxon>
        <taxon>Platyhelminthes</taxon>
        <taxon>Trematoda</taxon>
        <taxon>Digenea</taxon>
        <taxon>Plagiorchiida</taxon>
        <taxon>Pronocephalata</taxon>
        <taxon>Paramphistomoidea</taxon>
        <taxon>Paramphistomidae</taxon>
        <taxon>Calicophoron</taxon>
    </lineage>
</organism>
<dbReference type="SUPFAM" id="SSF53474">
    <property type="entry name" value="alpha/beta-Hydrolases"/>
    <property type="match status" value="1"/>
</dbReference>
<evidence type="ECO:0000313" key="3">
    <source>
        <dbReference type="Proteomes" id="UP001497525"/>
    </source>
</evidence>
<name>A0AAV2TK18_CALDB</name>
<gene>
    <name evidence="2" type="ORF">CDAUBV1_LOCUS10501</name>
</gene>
<dbReference type="InterPro" id="IPR029058">
    <property type="entry name" value="AB_hydrolase_fold"/>
</dbReference>
<sequence>MSTSTKEEGIRVCCNTGHPTLTGGCGEYVPQGKVVQLDDSGLNGYVVSPKEGQISSKSAIVAVYDIFGLDIVSTRRFLDLIAEQTKKRVLMPDFFRGQPWPLSKFPPTDPAIFKNWVEDVGKWVDFSKDLKSAHQFLVSTGVDAQSPLGIIGFCWGGKQVFMACSGDTHAQKLGFKFGAGVVLHGSFIGPEDAEGITVPILFMPAGNDPPHEPIKEVLDKKSFGSQCIYHRFETETHGFAAARGDWTNDCTRKSILKAAKFTSDFFGKHLPQ</sequence>
<dbReference type="InterPro" id="IPR002925">
    <property type="entry name" value="Dienelactn_hydro"/>
</dbReference>
<dbReference type="Proteomes" id="UP001497525">
    <property type="component" value="Unassembled WGS sequence"/>
</dbReference>
<protein>
    <recommendedName>
        <fullName evidence="1">Dienelactone hydrolase domain-containing protein</fullName>
    </recommendedName>
</protein>
<dbReference type="AlphaFoldDB" id="A0AAV2TK18"/>
<dbReference type="GO" id="GO:0016787">
    <property type="term" value="F:hydrolase activity"/>
    <property type="evidence" value="ECO:0007669"/>
    <property type="project" value="InterPro"/>
</dbReference>
<evidence type="ECO:0000313" key="2">
    <source>
        <dbReference type="EMBL" id="CAL5136406.1"/>
    </source>
</evidence>
<dbReference type="Gene3D" id="3.40.50.1820">
    <property type="entry name" value="alpha/beta hydrolase"/>
    <property type="match status" value="1"/>
</dbReference>
<evidence type="ECO:0000259" key="1">
    <source>
        <dbReference type="Pfam" id="PF01738"/>
    </source>
</evidence>
<reference evidence="2" key="1">
    <citation type="submission" date="2024-06" db="EMBL/GenBank/DDBJ databases">
        <authorList>
            <person name="Liu X."/>
            <person name="Lenzi L."/>
            <person name="Haldenby T S."/>
            <person name="Uol C."/>
        </authorList>
    </citation>
    <scope>NUCLEOTIDE SEQUENCE</scope>
</reference>